<keyword evidence="7" id="KW-0812">Transmembrane</keyword>
<keyword evidence="3" id="KW-0479">Metal-binding</keyword>
<evidence type="ECO:0000256" key="7">
    <source>
        <dbReference type="SAM" id="Phobius"/>
    </source>
</evidence>
<keyword evidence="10" id="KW-1185">Reference proteome</keyword>
<evidence type="ECO:0000256" key="3">
    <source>
        <dbReference type="ARBA" id="ARBA00022723"/>
    </source>
</evidence>
<protein>
    <recommendedName>
        <fullName evidence="8">LITAF domain-containing protein</fullName>
    </recommendedName>
</protein>
<dbReference type="GO" id="GO:0016020">
    <property type="term" value="C:membrane"/>
    <property type="evidence" value="ECO:0007669"/>
    <property type="project" value="UniProtKB-SubCell"/>
</dbReference>
<gene>
    <name evidence="9" type="ORF">EV356DRAFT_516592</name>
</gene>
<evidence type="ECO:0000313" key="10">
    <source>
        <dbReference type="Proteomes" id="UP000800092"/>
    </source>
</evidence>
<dbReference type="InterPro" id="IPR037519">
    <property type="entry name" value="LITAF_fam"/>
</dbReference>
<keyword evidence="7" id="KW-1133">Transmembrane helix</keyword>
<evidence type="ECO:0000256" key="4">
    <source>
        <dbReference type="ARBA" id="ARBA00022833"/>
    </source>
</evidence>
<dbReference type="EMBL" id="ML991809">
    <property type="protein sequence ID" value="KAF2233126.1"/>
    <property type="molecule type" value="Genomic_DNA"/>
</dbReference>
<evidence type="ECO:0000313" key="9">
    <source>
        <dbReference type="EMBL" id="KAF2233126.1"/>
    </source>
</evidence>
<dbReference type="SMART" id="SM00714">
    <property type="entry name" value="LITAF"/>
    <property type="match status" value="1"/>
</dbReference>
<accession>A0A6A6H4V5</accession>
<dbReference type="InterPro" id="IPR006629">
    <property type="entry name" value="LITAF"/>
</dbReference>
<evidence type="ECO:0000256" key="6">
    <source>
        <dbReference type="SAM" id="MobiDB-lite"/>
    </source>
</evidence>
<name>A0A6A6H4V5_VIRVR</name>
<feature type="transmembrane region" description="Helical" evidence="7">
    <location>
        <begin position="108"/>
        <end position="131"/>
    </location>
</feature>
<feature type="domain" description="LITAF" evidence="8">
    <location>
        <begin position="71"/>
        <end position="153"/>
    </location>
</feature>
<feature type="region of interest" description="Disordered" evidence="6">
    <location>
        <begin position="1"/>
        <end position="24"/>
    </location>
</feature>
<dbReference type="PANTHER" id="PTHR23292">
    <property type="entry name" value="LIPOPOLYSACCHARIDE-INDUCED TUMOR NECROSIS FACTOR-ALPHA FACTOR"/>
    <property type="match status" value="1"/>
</dbReference>
<evidence type="ECO:0000259" key="8">
    <source>
        <dbReference type="PROSITE" id="PS51837"/>
    </source>
</evidence>
<dbReference type="GO" id="GO:0008270">
    <property type="term" value="F:zinc ion binding"/>
    <property type="evidence" value="ECO:0007669"/>
    <property type="project" value="TreeGrafter"/>
</dbReference>
<dbReference type="Pfam" id="PF10601">
    <property type="entry name" value="zf-LITAF-like"/>
    <property type="match status" value="1"/>
</dbReference>
<dbReference type="PROSITE" id="PS51837">
    <property type="entry name" value="LITAF"/>
    <property type="match status" value="1"/>
</dbReference>
<evidence type="ECO:0000256" key="2">
    <source>
        <dbReference type="ARBA" id="ARBA00005975"/>
    </source>
</evidence>
<evidence type="ECO:0000256" key="5">
    <source>
        <dbReference type="ARBA" id="ARBA00023136"/>
    </source>
</evidence>
<comment type="subcellular location">
    <subcellularLocation>
        <location evidence="1">Membrane</location>
        <topology evidence="1">Peripheral membrane protein</topology>
    </subcellularLocation>
</comment>
<keyword evidence="4" id="KW-0862">Zinc</keyword>
<comment type="similarity">
    <text evidence="2">Belongs to the CDIP1/LITAF family.</text>
</comment>
<keyword evidence="5 7" id="KW-0472">Membrane</keyword>
<dbReference type="OrthoDB" id="5599753at2759"/>
<reference evidence="9" key="1">
    <citation type="journal article" date="2020" name="Stud. Mycol.">
        <title>101 Dothideomycetes genomes: a test case for predicting lifestyles and emergence of pathogens.</title>
        <authorList>
            <person name="Haridas S."/>
            <person name="Albert R."/>
            <person name="Binder M."/>
            <person name="Bloem J."/>
            <person name="Labutti K."/>
            <person name="Salamov A."/>
            <person name="Andreopoulos B."/>
            <person name="Baker S."/>
            <person name="Barry K."/>
            <person name="Bills G."/>
            <person name="Bluhm B."/>
            <person name="Cannon C."/>
            <person name="Castanera R."/>
            <person name="Culley D."/>
            <person name="Daum C."/>
            <person name="Ezra D."/>
            <person name="Gonzalez J."/>
            <person name="Henrissat B."/>
            <person name="Kuo A."/>
            <person name="Liang C."/>
            <person name="Lipzen A."/>
            <person name="Lutzoni F."/>
            <person name="Magnuson J."/>
            <person name="Mondo S."/>
            <person name="Nolan M."/>
            <person name="Ohm R."/>
            <person name="Pangilinan J."/>
            <person name="Park H.-J."/>
            <person name="Ramirez L."/>
            <person name="Alfaro M."/>
            <person name="Sun H."/>
            <person name="Tritt A."/>
            <person name="Yoshinaga Y."/>
            <person name="Zwiers L.-H."/>
            <person name="Turgeon B."/>
            <person name="Goodwin S."/>
            <person name="Spatafora J."/>
            <person name="Crous P."/>
            <person name="Grigoriev I."/>
        </authorList>
    </citation>
    <scope>NUCLEOTIDE SEQUENCE</scope>
    <source>
        <strain evidence="9">Tuck. ex Michener</strain>
    </source>
</reference>
<organism evidence="9 10">
    <name type="scientific">Viridothelium virens</name>
    <name type="common">Speckled blister lichen</name>
    <name type="synonym">Trypethelium virens</name>
    <dbReference type="NCBI Taxonomy" id="1048519"/>
    <lineage>
        <taxon>Eukaryota</taxon>
        <taxon>Fungi</taxon>
        <taxon>Dikarya</taxon>
        <taxon>Ascomycota</taxon>
        <taxon>Pezizomycotina</taxon>
        <taxon>Dothideomycetes</taxon>
        <taxon>Dothideomycetes incertae sedis</taxon>
        <taxon>Trypetheliales</taxon>
        <taxon>Trypetheliaceae</taxon>
        <taxon>Viridothelium</taxon>
    </lineage>
</organism>
<evidence type="ECO:0000256" key="1">
    <source>
        <dbReference type="ARBA" id="ARBA00004170"/>
    </source>
</evidence>
<sequence length="188" mass="20412">MAYQESNSSPYPTTTTQYEEKNAQPQPVAYPNAVAVPQGAPIPQKSQYQSNVPYEQGYTRREDIPVVTQSTIIPGVIPLEALDEGPGYIQCPFCGVRGMTRIERESSAMTHVVALILFLICCCAVVIPYLAHWFPTYKHHCASCNALVARKKDGDSAIPVRPMPAAQVVVQPGPQPTAPAGQQQSGMV</sequence>
<dbReference type="PANTHER" id="PTHR23292:SF6">
    <property type="entry name" value="FI16602P1-RELATED"/>
    <property type="match status" value="1"/>
</dbReference>
<feature type="compositionally biased region" description="Polar residues" evidence="6">
    <location>
        <begin position="1"/>
        <end position="17"/>
    </location>
</feature>
<dbReference type="Proteomes" id="UP000800092">
    <property type="component" value="Unassembled WGS sequence"/>
</dbReference>
<dbReference type="AlphaFoldDB" id="A0A6A6H4V5"/>
<proteinExistence type="inferred from homology"/>